<accession>A0A4R9H6J9</accession>
<proteinExistence type="predicted"/>
<dbReference type="EMBL" id="RQEY01000012">
    <property type="protein sequence ID" value="TGK41229.1"/>
    <property type="molecule type" value="Genomic_DNA"/>
</dbReference>
<dbReference type="RefSeq" id="WP_135773480.1">
    <property type="nucleotide sequence ID" value="NZ_RQEY01000012.1"/>
</dbReference>
<gene>
    <name evidence="1" type="ORF">EHO65_07300</name>
</gene>
<organism evidence="1 2">
    <name type="scientific">Leptospira andrefontaineae</name>
    <dbReference type="NCBI Taxonomy" id="2484976"/>
    <lineage>
        <taxon>Bacteria</taxon>
        <taxon>Pseudomonadati</taxon>
        <taxon>Spirochaetota</taxon>
        <taxon>Spirochaetia</taxon>
        <taxon>Leptospirales</taxon>
        <taxon>Leptospiraceae</taxon>
        <taxon>Leptospira</taxon>
    </lineage>
</organism>
<protein>
    <submittedName>
        <fullName evidence="1">Uncharacterized protein</fullName>
    </submittedName>
</protein>
<dbReference type="OrthoDB" id="344606at2"/>
<sequence length="305" mass="34264">MSDKLFFHPFHILKATPEERTGAIRILIRASSEKEDRQGEIILKSAYDDPEMRSRFKAQGYLDYNHLTDLIDKEIREKKPSAVELVELQKAKSAAIIGSPEEIGTKEDFPSSLGIKEEGLYIIGRLFPGNSFVEEIRKGLQAGFNGWGASVSGFASPNDVQKNKIKKIQLRKCALAPLQEVINPDTSVQLLKGAVMLKDLHKSISEDSYLDCTFEEQREKQENEDSKVNALERKILGLSRLIYSVPTFQDQTLNQILTDVQLLVKTGSMDLRTSVIRSHLRDTYGFDGSDLENLSDTIFLNLNGG</sequence>
<evidence type="ECO:0000313" key="2">
    <source>
        <dbReference type="Proteomes" id="UP000298097"/>
    </source>
</evidence>
<reference evidence="1" key="1">
    <citation type="journal article" date="2019" name="PLoS Negl. Trop. Dis.">
        <title>Revisiting the worldwide diversity of Leptospira species in the environment.</title>
        <authorList>
            <person name="Vincent A.T."/>
            <person name="Schiettekatte O."/>
            <person name="Bourhy P."/>
            <person name="Veyrier F.J."/>
            <person name="Picardeau M."/>
        </authorList>
    </citation>
    <scope>NUCLEOTIDE SEQUENCE [LARGE SCALE GENOMIC DNA]</scope>
    <source>
        <strain evidence="1">201800301</strain>
    </source>
</reference>
<dbReference type="Proteomes" id="UP000298097">
    <property type="component" value="Unassembled WGS sequence"/>
</dbReference>
<keyword evidence="2" id="KW-1185">Reference proteome</keyword>
<comment type="caution">
    <text evidence="1">The sequence shown here is derived from an EMBL/GenBank/DDBJ whole genome shotgun (WGS) entry which is preliminary data.</text>
</comment>
<name>A0A4R9H6J9_9LEPT</name>
<dbReference type="AlphaFoldDB" id="A0A4R9H6J9"/>
<evidence type="ECO:0000313" key="1">
    <source>
        <dbReference type="EMBL" id="TGK41229.1"/>
    </source>
</evidence>